<gene>
    <name evidence="2" type="ORF">DLAC_03912</name>
</gene>
<dbReference type="Pfam" id="PF00168">
    <property type="entry name" value="C2"/>
    <property type="match status" value="1"/>
</dbReference>
<dbReference type="CDD" id="cd09487">
    <property type="entry name" value="SAM_superfamily"/>
    <property type="match status" value="1"/>
</dbReference>
<dbReference type="AlphaFoldDB" id="A0A152A1I1"/>
<dbReference type="Gene3D" id="1.10.150.50">
    <property type="entry name" value="Transcription Factor, Ets-1"/>
    <property type="match status" value="1"/>
</dbReference>
<dbReference type="GO" id="GO:0015031">
    <property type="term" value="P:protein transport"/>
    <property type="evidence" value="ECO:0007669"/>
    <property type="project" value="TreeGrafter"/>
</dbReference>
<accession>A0A152A1I1</accession>
<dbReference type="Pfam" id="PF02752">
    <property type="entry name" value="Arrestin_C"/>
    <property type="match status" value="1"/>
</dbReference>
<dbReference type="SUPFAM" id="SSF49562">
    <property type="entry name" value="C2 domain (Calcium/lipid-binding domain, CaLB)"/>
    <property type="match status" value="1"/>
</dbReference>
<dbReference type="GO" id="GO:0005737">
    <property type="term" value="C:cytoplasm"/>
    <property type="evidence" value="ECO:0007669"/>
    <property type="project" value="TreeGrafter"/>
</dbReference>
<proteinExistence type="predicted"/>
<dbReference type="SUPFAM" id="SSF47769">
    <property type="entry name" value="SAM/Pointed domain"/>
    <property type="match status" value="1"/>
</dbReference>
<dbReference type="Pfam" id="PF00536">
    <property type="entry name" value="SAM_1"/>
    <property type="match status" value="1"/>
</dbReference>
<evidence type="ECO:0000313" key="3">
    <source>
        <dbReference type="Proteomes" id="UP000076078"/>
    </source>
</evidence>
<dbReference type="InterPro" id="IPR001660">
    <property type="entry name" value="SAM"/>
</dbReference>
<dbReference type="SMART" id="SM00239">
    <property type="entry name" value="C2"/>
    <property type="match status" value="1"/>
</dbReference>
<sequence length="597" mass="67359">MNISLRLIVHEAKDLKAADLNGSSDPYCKVKVDGGTTIKSEVVKATLAPVWNFPVDCGSVHDGSLIHFEVFDWDRIGSHKSLGSIEINVATLKAFAMQGQSDQWLRLDKVGFIRVSFEFTPPIAFTPDKAQIVPGIGVVVTPNMPIGTLPPPIYYPKAYLPTFPTKTCAELVLPGETYQTKYFVTGEPANGTLILHVSEPFIIVRNSYVTLKGKVMFRGKKNKELITDYRNLLHGLPEGKVRLERGKHIFPFQFFIPKSCNSSININNYQVKYGFQFSADIVNRPDIEIFKAINVVNIEDTIYKITQSAIDNKASKSPITGGNIEMIVRAPKNSYYPGEDIELEVTIANNSKKRIKKMDFHILRTDTEGTDLTTQPVINCLSSHKQFYPKINANSKFTQTMVVETNSSLVQSISQAKIMQIKYSLKCIVDIPNCVDLSLQFPINIVLPDPKKEYLPSPLTEVSQIPRYIYDWSSRHFNSWLLFRVKCTEVLADPVFYQYALSGEELISLDRATLSLVLQAAGPRTQEIINLLEKEIYEILMVRNLLKDLQLPHLIDIFEDNFITASVISKLEVNDLIRMNIPIGDIKRISEAIHKLQ</sequence>
<feature type="domain" description="C2" evidence="1">
    <location>
        <begin position="1"/>
        <end position="105"/>
    </location>
</feature>
<dbReference type="InterPro" id="IPR013761">
    <property type="entry name" value="SAM/pointed_sf"/>
</dbReference>
<dbReference type="OrthoDB" id="30292at2759"/>
<dbReference type="PANTHER" id="PTHR11188">
    <property type="entry name" value="ARRESTIN DOMAIN CONTAINING PROTEIN"/>
    <property type="match status" value="1"/>
</dbReference>
<dbReference type="PROSITE" id="PS50004">
    <property type="entry name" value="C2"/>
    <property type="match status" value="1"/>
</dbReference>
<dbReference type="Gene3D" id="2.60.40.640">
    <property type="match status" value="2"/>
</dbReference>
<dbReference type="InterPro" id="IPR014756">
    <property type="entry name" value="Ig_E-set"/>
</dbReference>
<dbReference type="Gene3D" id="2.60.40.150">
    <property type="entry name" value="C2 domain"/>
    <property type="match status" value="1"/>
</dbReference>
<evidence type="ECO:0000259" key="1">
    <source>
        <dbReference type="PROSITE" id="PS50004"/>
    </source>
</evidence>
<dbReference type="EMBL" id="LODT01000020">
    <property type="protein sequence ID" value="KYQ99944.1"/>
    <property type="molecule type" value="Genomic_DNA"/>
</dbReference>
<dbReference type="SMART" id="SM01017">
    <property type="entry name" value="Arrestin_C"/>
    <property type="match status" value="1"/>
</dbReference>
<dbReference type="SUPFAM" id="SSF81296">
    <property type="entry name" value="E set domains"/>
    <property type="match status" value="2"/>
</dbReference>
<dbReference type="InParanoid" id="A0A152A1I1"/>
<dbReference type="PANTHER" id="PTHR11188:SF162">
    <property type="entry name" value="ARRESTIN DOMAIN-CONTAINING PROTEIN B"/>
    <property type="match status" value="1"/>
</dbReference>
<comment type="caution">
    <text evidence="2">The sequence shown here is derived from an EMBL/GenBank/DDBJ whole genome shotgun (WGS) entry which is preliminary data.</text>
</comment>
<dbReference type="InterPro" id="IPR014752">
    <property type="entry name" value="Arrestin-like_C"/>
</dbReference>
<reference evidence="2 3" key="1">
    <citation type="submission" date="2015-12" db="EMBL/GenBank/DDBJ databases">
        <title>Dictyostelia acquired genes for synthesis and detection of signals that induce cell-type specialization by lateral gene transfer from prokaryotes.</title>
        <authorList>
            <person name="Gloeckner G."/>
            <person name="Schaap P."/>
        </authorList>
    </citation>
    <scope>NUCLEOTIDE SEQUENCE [LARGE SCALE GENOMIC DNA]</scope>
    <source>
        <strain evidence="2 3">TK</strain>
    </source>
</reference>
<dbReference type="InterPro" id="IPR011021">
    <property type="entry name" value="Arrestin-like_N"/>
</dbReference>
<evidence type="ECO:0000313" key="2">
    <source>
        <dbReference type="EMBL" id="KYQ99944.1"/>
    </source>
</evidence>
<organism evidence="2 3">
    <name type="scientific">Tieghemostelium lacteum</name>
    <name type="common">Slime mold</name>
    <name type="synonym">Dictyostelium lacteum</name>
    <dbReference type="NCBI Taxonomy" id="361077"/>
    <lineage>
        <taxon>Eukaryota</taxon>
        <taxon>Amoebozoa</taxon>
        <taxon>Evosea</taxon>
        <taxon>Eumycetozoa</taxon>
        <taxon>Dictyostelia</taxon>
        <taxon>Dictyosteliales</taxon>
        <taxon>Raperosteliaceae</taxon>
        <taxon>Tieghemostelium</taxon>
    </lineage>
</organism>
<dbReference type="InterPro" id="IPR050357">
    <property type="entry name" value="Arrestin_domain-protein"/>
</dbReference>
<name>A0A152A1I1_TIELA</name>
<protein>
    <submittedName>
        <fullName evidence="2">SAM domain-containing protein</fullName>
    </submittedName>
</protein>
<dbReference type="STRING" id="361077.A0A152A1I1"/>
<dbReference type="OMA" id="FRMNCPE"/>
<dbReference type="Proteomes" id="UP000076078">
    <property type="component" value="Unassembled WGS sequence"/>
</dbReference>
<dbReference type="FunCoup" id="A0A152A1I1">
    <property type="interactions" value="96"/>
</dbReference>
<keyword evidence="3" id="KW-1185">Reference proteome</keyword>
<dbReference type="InterPro" id="IPR011022">
    <property type="entry name" value="Arrestin_C-like"/>
</dbReference>
<dbReference type="Pfam" id="PF00339">
    <property type="entry name" value="Arrestin_N"/>
    <property type="match status" value="1"/>
</dbReference>
<dbReference type="InterPro" id="IPR035892">
    <property type="entry name" value="C2_domain_sf"/>
</dbReference>
<dbReference type="InterPro" id="IPR000008">
    <property type="entry name" value="C2_dom"/>
</dbReference>